<dbReference type="PANTHER" id="PTHR30582">
    <property type="entry name" value="L,D-TRANSPEPTIDASE"/>
    <property type="match status" value="1"/>
</dbReference>
<keyword evidence="2" id="KW-1003">Cell membrane</keyword>
<comment type="caution">
    <text evidence="16">The sequence shown here is derived from an EMBL/GenBank/DDBJ whole genome shotgun (WGS) entry which is preliminary data.</text>
</comment>
<accession>A0AAJ1WZ21</accession>
<keyword evidence="4" id="KW-0732">Signal</keyword>
<evidence type="ECO:0000256" key="9">
    <source>
        <dbReference type="ARBA" id="ARBA00023288"/>
    </source>
</evidence>
<name>A0AAJ1WZ21_9ACTN</name>
<comment type="pathway">
    <text evidence="1 13">Cell wall biogenesis; peptidoglycan biosynthesis.</text>
</comment>
<feature type="compositionally biased region" description="Gly residues" evidence="14">
    <location>
        <begin position="42"/>
        <end position="60"/>
    </location>
</feature>
<keyword evidence="3" id="KW-0808">Transferase</keyword>
<keyword evidence="9 16" id="KW-0449">Lipoprotein</keyword>
<dbReference type="RefSeq" id="WP_307198626.1">
    <property type="nucleotide sequence ID" value="NZ_JAUTAN010000001.1"/>
</dbReference>
<dbReference type="InterPro" id="IPR005490">
    <property type="entry name" value="LD_TPept_cat_dom"/>
</dbReference>
<feature type="region of interest" description="Disordered" evidence="14">
    <location>
        <begin position="42"/>
        <end position="62"/>
    </location>
</feature>
<feature type="active site" description="Proton donor/acceptor" evidence="13">
    <location>
        <position position="345"/>
    </location>
</feature>
<feature type="active site" description="Nucleophile" evidence="13">
    <location>
        <position position="363"/>
    </location>
</feature>
<gene>
    <name evidence="16" type="ORF">QE405_000477</name>
</gene>
<keyword evidence="8" id="KW-0564">Palmitate</keyword>
<dbReference type="PANTHER" id="PTHR30582:SF2">
    <property type="entry name" value="L,D-TRANSPEPTIDASE YCIB-RELATED"/>
    <property type="match status" value="1"/>
</dbReference>
<dbReference type="PROSITE" id="PS51318">
    <property type="entry name" value="TAT"/>
    <property type="match status" value="1"/>
</dbReference>
<evidence type="ECO:0000256" key="7">
    <source>
        <dbReference type="ARBA" id="ARBA00023136"/>
    </source>
</evidence>
<dbReference type="Pfam" id="PF17964">
    <property type="entry name" value="Big_10"/>
    <property type="match status" value="1"/>
</dbReference>
<evidence type="ECO:0000256" key="13">
    <source>
        <dbReference type="PROSITE-ProRule" id="PRU01373"/>
    </source>
</evidence>
<dbReference type="GO" id="GO:0018104">
    <property type="term" value="P:peptidoglycan-protein cross-linking"/>
    <property type="evidence" value="ECO:0007669"/>
    <property type="project" value="TreeGrafter"/>
</dbReference>
<dbReference type="InterPro" id="IPR006311">
    <property type="entry name" value="TAT_signal"/>
</dbReference>
<dbReference type="CDD" id="cd16913">
    <property type="entry name" value="YkuD_like"/>
    <property type="match status" value="1"/>
</dbReference>
<dbReference type="AlphaFoldDB" id="A0AAJ1WZ21"/>
<dbReference type="Pfam" id="PF03734">
    <property type="entry name" value="YkuD"/>
    <property type="match status" value="1"/>
</dbReference>
<dbReference type="InterPro" id="IPR050979">
    <property type="entry name" value="LD-transpeptidase"/>
</dbReference>
<evidence type="ECO:0000313" key="17">
    <source>
        <dbReference type="Proteomes" id="UP001239215"/>
    </source>
</evidence>
<keyword evidence="7" id="KW-0472">Membrane</keyword>
<dbReference type="SUPFAM" id="SSF141523">
    <property type="entry name" value="L,D-transpeptidase catalytic domain-like"/>
    <property type="match status" value="1"/>
</dbReference>
<dbReference type="GO" id="GO:0008360">
    <property type="term" value="P:regulation of cell shape"/>
    <property type="evidence" value="ECO:0007669"/>
    <property type="project" value="UniProtKB-UniRule"/>
</dbReference>
<evidence type="ECO:0000259" key="15">
    <source>
        <dbReference type="PROSITE" id="PS52029"/>
    </source>
</evidence>
<evidence type="ECO:0000256" key="8">
    <source>
        <dbReference type="ARBA" id="ARBA00023139"/>
    </source>
</evidence>
<dbReference type="GO" id="GO:0071555">
    <property type="term" value="P:cell wall organization"/>
    <property type="evidence" value="ECO:0007669"/>
    <property type="project" value="UniProtKB-UniRule"/>
</dbReference>
<comment type="pathway">
    <text evidence="12">Glycan biosynthesis.</text>
</comment>
<keyword evidence="11 13" id="KW-0961">Cell wall biogenesis/degradation</keyword>
<evidence type="ECO:0000256" key="10">
    <source>
        <dbReference type="ARBA" id="ARBA00023315"/>
    </source>
</evidence>
<evidence type="ECO:0000256" key="3">
    <source>
        <dbReference type="ARBA" id="ARBA00022679"/>
    </source>
</evidence>
<keyword evidence="10" id="KW-0012">Acyltransferase</keyword>
<dbReference type="CDD" id="cd13432">
    <property type="entry name" value="LDT_IgD_like_2"/>
    <property type="match status" value="1"/>
</dbReference>
<dbReference type="Gene3D" id="2.60.40.3710">
    <property type="match status" value="1"/>
</dbReference>
<dbReference type="Gene3D" id="2.60.40.3780">
    <property type="match status" value="1"/>
</dbReference>
<dbReference type="Gene3D" id="2.40.440.10">
    <property type="entry name" value="L,D-transpeptidase catalytic domain-like"/>
    <property type="match status" value="1"/>
</dbReference>
<dbReference type="FunFam" id="2.40.440.10:FF:000005">
    <property type="entry name" value="L,D-transpeptidase 2"/>
    <property type="match status" value="1"/>
</dbReference>
<dbReference type="GO" id="GO:0016746">
    <property type="term" value="F:acyltransferase activity"/>
    <property type="evidence" value="ECO:0007669"/>
    <property type="project" value="UniProtKB-KW"/>
</dbReference>
<sequence length="415" mass="43241">MASDDLSTGTSSWRFTRRGLVRIVGAGGVAAALGGAVAACSGDGGGSGDSGSGASGGAGGDAADPVAIVTNLPEGDEPVAVDTQVQVEAQNGTLSGVALTTADGAEVAGEMREGGISWAAGSLLDPGASYTLTVQATGDGGDTSTERSFTTVDLSLDELTYPSIAPLADEEVGVGMPVVVRFDLAVTDHATYEQHMRVTSEPAQEGSWHWFDDHEVRWRPREYWQPGTAVTVDVDVKSLPAGGGIYGQESRTVAFTIGRSVIHRVDATTHTLTSVVDGATARTMPISAGKPGFETRSGIKVIMEKFREKTMDAATTGIEPGDPDYYNIEDVQYALRVTTSGEFLHAAPWSAGSQGVANVSHGCVGMATDDARWVFENSRRGDVVEVTGTDRQMTLENGWGDWNATPEAYAEGSAL</sequence>
<proteinExistence type="predicted"/>
<evidence type="ECO:0000256" key="11">
    <source>
        <dbReference type="ARBA" id="ARBA00023316"/>
    </source>
</evidence>
<dbReference type="GO" id="GO:0071972">
    <property type="term" value="F:peptidoglycan L,D-transpeptidase activity"/>
    <property type="evidence" value="ECO:0007669"/>
    <property type="project" value="TreeGrafter"/>
</dbReference>
<dbReference type="PROSITE" id="PS52029">
    <property type="entry name" value="LD_TPASE"/>
    <property type="match status" value="1"/>
</dbReference>
<evidence type="ECO:0000256" key="4">
    <source>
        <dbReference type="ARBA" id="ARBA00022729"/>
    </source>
</evidence>
<evidence type="ECO:0000256" key="14">
    <source>
        <dbReference type="SAM" id="MobiDB-lite"/>
    </source>
</evidence>
<evidence type="ECO:0000256" key="1">
    <source>
        <dbReference type="ARBA" id="ARBA00004752"/>
    </source>
</evidence>
<dbReference type="Proteomes" id="UP001239215">
    <property type="component" value="Unassembled WGS sequence"/>
</dbReference>
<dbReference type="InterPro" id="IPR038063">
    <property type="entry name" value="Transpep_catalytic_dom"/>
</dbReference>
<dbReference type="EMBL" id="JAUTAN010000001">
    <property type="protein sequence ID" value="MDQ1103193.1"/>
    <property type="molecule type" value="Genomic_DNA"/>
</dbReference>
<evidence type="ECO:0000256" key="2">
    <source>
        <dbReference type="ARBA" id="ARBA00022475"/>
    </source>
</evidence>
<protein>
    <submittedName>
        <fullName evidence="16">Lipoprotein-anchoring transpeptidase ErfK/SrfK</fullName>
    </submittedName>
</protein>
<evidence type="ECO:0000256" key="5">
    <source>
        <dbReference type="ARBA" id="ARBA00022960"/>
    </source>
</evidence>
<organism evidence="16 17">
    <name type="scientific">Nocardioides zeae</name>
    <dbReference type="NCBI Taxonomy" id="1457234"/>
    <lineage>
        <taxon>Bacteria</taxon>
        <taxon>Bacillati</taxon>
        <taxon>Actinomycetota</taxon>
        <taxon>Actinomycetes</taxon>
        <taxon>Propionibacteriales</taxon>
        <taxon>Nocardioidaceae</taxon>
        <taxon>Nocardioides</taxon>
    </lineage>
</organism>
<evidence type="ECO:0000256" key="12">
    <source>
        <dbReference type="ARBA" id="ARBA00060592"/>
    </source>
</evidence>
<dbReference type="InterPro" id="IPR041280">
    <property type="entry name" value="Big_10"/>
</dbReference>
<keyword evidence="6 13" id="KW-0573">Peptidoglycan synthesis</keyword>
<dbReference type="GO" id="GO:0005576">
    <property type="term" value="C:extracellular region"/>
    <property type="evidence" value="ECO:0007669"/>
    <property type="project" value="TreeGrafter"/>
</dbReference>
<feature type="domain" description="L,D-TPase catalytic" evidence="15">
    <location>
        <begin position="261"/>
        <end position="387"/>
    </location>
</feature>
<evidence type="ECO:0000313" key="16">
    <source>
        <dbReference type="EMBL" id="MDQ1103193.1"/>
    </source>
</evidence>
<evidence type="ECO:0000256" key="6">
    <source>
        <dbReference type="ARBA" id="ARBA00022984"/>
    </source>
</evidence>
<reference evidence="16" key="1">
    <citation type="submission" date="2023-07" db="EMBL/GenBank/DDBJ databases">
        <title>Functional and genomic diversity of the sorghum phyllosphere microbiome.</title>
        <authorList>
            <person name="Shade A."/>
        </authorList>
    </citation>
    <scope>NUCLEOTIDE SEQUENCE</scope>
    <source>
        <strain evidence="16">SORGH_AS_1067</strain>
    </source>
</reference>
<keyword evidence="5 13" id="KW-0133">Cell shape</keyword>